<dbReference type="InterPro" id="IPR001303">
    <property type="entry name" value="Aldolase_II/adducin_N"/>
</dbReference>
<feature type="domain" description="Class II aldolase/adducin N-terminal" evidence="12">
    <location>
        <begin position="13"/>
        <end position="191"/>
    </location>
</feature>
<dbReference type="SUPFAM" id="SSF53639">
    <property type="entry name" value="AraD/HMP-PK domain-like"/>
    <property type="match status" value="1"/>
</dbReference>
<dbReference type="InterPro" id="IPR050013">
    <property type="entry name" value="OtnC"/>
</dbReference>
<evidence type="ECO:0000256" key="11">
    <source>
        <dbReference type="ARBA" id="ARBA00048603"/>
    </source>
</evidence>
<sequence>MTAAHGDEARLRDEICAVGASLHARGYTTGTAGNISARLADGWLITPTDACLGSLDPARLAKVNAQQEWISGDKPSKTLALHRGIYARNEQARCVLHTHSTHLVALTLAGVASAEAVLPPITPYQVMKIGRVPLIPYARPGAPRVAEQVAALAAEVRGVLLERLGPVVWAPGVTQACHALEELEETARLWLLLNPRPAPLSEEQVAELESAFGVRW</sequence>
<dbReference type="GO" id="GO:0016832">
    <property type="term" value="F:aldehyde-lyase activity"/>
    <property type="evidence" value="ECO:0007669"/>
    <property type="project" value="InterPro"/>
</dbReference>
<keyword evidence="4" id="KW-0862">Zinc</keyword>
<dbReference type="GO" id="GO:0019323">
    <property type="term" value="P:pentose catabolic process"/>
    <property type="evidence" value="ECO:0007669"/>
    <property type="project" value="InterPro"/>
</dbReference>
<name>A0A6N1X7Q5_9BURK</name>
<keyword evidence="13" id="KW-0614">Plasmid</keyword>
<dbReference type="Gene3D" id="3.40.225.10">
    <property type="entry name" value="Class II aldolase/adducin N-terminal domain"/>
    <property type="match status" value="1"/>
</dbReference>
<dbReference type="SMART" id="SM01007">
    <property type="entry name" value="Aldolase_II"/>
    <property type="match status" value="1"/>
</dbReference>
<gene>
    <name evidence="13" type="ORF">HUK68_21050</name>
</gene>
<evidence type="ECO:0000256" key="8">
    <source>
        <dbReference type="ARBA" id="ARBA00044772"/>
    </source>
</evidence>
<accession>A0A6N1X7Q5</accession>
<dbReference type="KEGG" id="aant:HUK68_21050"/>
<dbReference type="Proteomes" id="UP000509579">
    <property type="component" value="Plasmid unnamed1"/>
</dbReference>
<keyword evidence="14" id="KW-1185">Reference proteome</keyword>
<dbReference type="RefSeq" id="WP_175506200.1">
    <property type="nucleotide sequence ID" value="NZ_CP054841.1"/>
</dbReference>
<evidence type="ECO:0000256" key="5">
    <source>
        <dbReference type="ARBA" id="ARBA00023239"/>
    </source>
</evidence>
<keyword evidence="5" id="KW-0456">Lyase</keyword>
<dbReference type="NCBIfam" id="NF043034">
    <property type="entry name" value="OxoTetrPhDc"/>
    <property type="match status" value="1"/>
</dbReference>
<dbReference type="AlphaFoldDB" id="A0A6N1X7Q5"/>
<reference evidence="13 14" key="1">
    <citation type="submission" date="2020-06" db="EMBL/GenBank/DDBJ databases">
        <title>Acidovorax antarctica sp. nov., isolated from Corinth ice sheet soil, Antarctic Fields Peninsula.</title>
        <authorList>
            <person name="Xu Q."/>
            <person name="Peng F."/>
        </authorList>
    </citation>
    <scope>NUCLEOTIDE SEQUENCE [LARGE SCALE GENOMIC DNA]</scope>
    <source>
        <strain evidence="13 14">16-35-5</strain>
        <plasmid evidence="13 14">unnamed1</plasmid>
    </source>
</reference>
<evidence type="ECO:0000259" key="12">
    <source>
        <dbReference type="SMART" id="SM01007"/>
    </source>
</evidence>
<organism evidence="13 14">
    <name type="scientific">Comamonas antarctica</name>
    <dbReference type="NCBI Taxonomy" id="2743470"/>
    <lineage>
        <taxon>Bacteria</taxon>
        <taxon>Pseudomonadati</taxon>
        <taxon>Pseudomonadota</taxon>
        <taxon>Betaproteobacteria</taxon>
        <taxon>Burkholderiales</taxon>
        <taxon>Comamonadaceae</taxon>
        <taxon>Comamonas</taxon>
    </lineage>
</organism>
<evidence type="ECO:0000256" key="7">
    <source>
        <dbReference type="ARBA" id="ARBA00044745"/>
    </source>
</evidence>
<evidence type="ECO:0000256" key="9">
    <source>
        <dbReference type="ARBA" id="ARBA00044803"/>
    </source>
</evidence>
<comment type="catalytic activity">
    <reaction evidence="10">
        <text>3-dehydro-4-O-phospho-D-erythronate + H(+) = dihydroxyacetone phosphate + CO2</text>
        <dbReference type="Rhea" id="RHEA:52416"/>
        <dbReference type="ChEBI" id="CHEBI:15378"/>
        <dbReference type="ChEBI" id="CHEBI:16526"/>
        <dbReference type="ChEBI" id="CHEBI:57642"/>
        <dbReference type="ChEBI" id="CHEBI:136593"/>
        <dbReference type="EC" id="4.1.1.104"/>
    </reaction>
</comment>
<keyword evidence="6" id="KW-0119">Carbohydrate metabolism</keyword>
<protein>
    <recommendedName>
        <fullName evidence="9">3-oxo-tetronate 4-phosphate decarboxylase</fullName>
        <ecNumber evidence="8">4.1.1.104</ecNumber>
    </recommendedName>
</protein>
<dbReference type="EMBL" id="CP054841">
    <property type="protein sequence ID" value="QKV55411.1"/>
    <property type="molecule type" value="Genomic_DNA"/>
</dbReference>
<dbReference type="EC" id="4.1.1.104" evidence="8"/>
<dbReference type="NCBIfam" id="NF006000">
    <property type="entry name" value="PRK08130.1"/>
    <property type="match status" value="1"/>
</dbReference>
<comment type="catalytic activity">
    <reaction evidence="11">
        <text>3-dehydro-4-O-phospho-L-erythronate + H(+) = dihydroxyacetone phosphate + CO2</text>
        <dbReference type="Rhea" id="RHEA:52404"/>
        <dbReference type="ChEBI" id="CHEBI:15378"/>
        <dbReference type="ChEBI" id="CHEBI:16526"/>
        <dbReference type="ChEBI" id="CHEBI:57642"/>
        <dbReference type="ChEBI" id="CHEBI:136592"/>
        <dbReference type="EC" id="4.1.1.104"/>
    </reaction>
</comment>
<evidence type="ECO:0000256" key="10">
    <source>
        <dbReference type="ARBA" id="ARBA00047520"/>
    </source>
</evidence>
<geneLocation type="plasmid" evidence="13 14">
    <name>unnamed1</name>
</geneLocation>
<keyword evidence="3" id="KW-0479">Metal-binding</keyword>
<dbReference type="GO" id="GO:0046872">
    <property type="term" value="F:metal ion binding"/>
    <property type="evidence" value="ECO:0007669"/>
    <property type="project" value="UniProtKB-KW"/>
</dbReference>
<comment type="similarity">
    <text evidence="2">Belongs to the aldolase class II family. AraD/FucA subfamily.</text>
</comment>
<evidence type="ECO:0000256" key="1">
    <source>
        <dbReference type="ARBA" id="ARBA00001947"/>
    </source>
</evidence>
<evidence type="ECO:0000313" key="14">
    <source>
        <dbReference type="Proteomes" id="UP000509579"/>
    </source>
</evidence>
<dbReference type="InterPro" id="IPR050197">
    <property type="entry name" value="Aldolase_class_II_sugar_metab"/>
</dbReference>
<dbReference type="PANTHER" id="PTHR22789">
    <property type="entry name" value="FUCULOSE PHOSPHATE ALDOLASE"/>
    <property type="match status" value="1"/>
</dbReference>
<evidence type="ECO:0000256" key="4">
    <source>
        <dbReference type="ARBA" id="ARBA00022833"/>
    </source>
</evidence>
<dbReference type="GO" id="GO:0005829">
    <property type="term" value="C:cytosol"/>
    <property type="evidence" value="ECO:0007669"/>
    <property type="project" value="TreeGrafter"/>
</dbReference>
<dbReference type="PANTHER" id="PTHR22789:SF0">
    <property type="entry name" value="3-OXO-TETRONATE 4-PHOSPHATE DECARBOXYLASE-RELATED"/>
    <property type="match status" value="1"/>
</dbReference>
<dbReference type="InterPro" id="IPR036409">
    <property type="entry name" value="Aldolase_II/adducin_N_sf"/>
</dbReference>
<evidence type="ECO:0000256" key="2">
    <source>
        <dbReference type="ARBA" id="ARBA00010037"/>
    </source>
</evidence>
<comment type="function">
    <text evidence="7">Catalyzes the decarboxylation of 3-oxo-tetronate 4-phosphate to dihydroxyacetone phosphate (DHAP) and CO(2).</text>
</comment>
<evidence type="ECO:0000313" key="13">
    <source>
        <dbReference type="EMBL" id="QKV55411.1"/>
    </source>
</evidence>
<dbReference type="Pfam" id="PF00596">
    <property type="entry name" value="Aldolase_II"/>
    <property type="match status" value="1"/>
</dbReference>
<evidence type="ECO:0000256" key="3">
    <source>
        <dbReference type="ARBA" id="ARBA00022723"/>
    </source>
</evidence>
<proteinExistence type="inferred from homology"/>
<comment type="cofactor">
    <cofactor evidence="1">
        <name>Zn(2+)</name>
        <dbReference type="ChEBI" id="CHEBI:29105"/>
    </cofactor>
</comment>
<evidence type="ECO:0000256" key="6">
    <source>
        <dbReference type="ARBA" id="ARBA00023277"/>
    </source>
</evidence>